<comment type="caution">
    <text evidence="2">The sequence shown here is derived from an EMBL/GenBank/DDBJ whole genome shotgun (WGS) entry which is preliminary data.</text>
</comment>
<dbReference type="InterPro" id="IPR025669">
    <property type="entry name" value="AAA_dom"/>
</dbReference>
<protein>
    <submittedName>
        <fullName evidence="2">ParA family protein</fullName>
    </submittedName>
</protein>
<reference evidence="2 3" key="1">
    <citation type="submission" date="2022-03" db="EMBL/GenBank/DDBJ databases">
        <title>Novel taxa within the pig intestine.</title>
        <authorList>
            <person name="Wylensek D."/>
            <person name="Bishof K."/>
            <person name="Afrizal A."/>
            <person name="Clavel T."/>
        </authorList>
    </citation>
    <scope>NUCLEOTIDE SEQUENCE [LARGE SCALE GENOMIC DNA]</scope>
    <source>
        <strain evidence="2 3">CLA-KB-P133</strain>
    </source>
</reference>
<evidence type="ECO:0000313" key="3">
    <source>
        <dbReference type="Proteomes" id="UP001286174"/>
    </source>
</evidence>
<dbReference type="EMBL" id="JALBUR010000046">
    <property type="protein sequence ID" value="MDX8420543.1"/>
    <property type="molecule type" value="Genomic_DNA"/>
</dbReference>
<dbReference type="SUPFAM" id="SSF52540">
    <property type="entry name" value="P-loop containing nucleoside triphosphate hydrolases"/>
    <property type="match status" value="1"/>
</dbReference>
<dbReference type="RefSeq" id="WP_370596666.1">
    <property type="nucleotide sequence ID" value="NZ_JALBUR010000046.1"/>
</dbReference>
<evidence type="ECO:0000259" key="1">
    <source>
        <dbReference type="Pfam" id="PF13614"/>
    </source>
</evidence>
<dbReference type="PIRSF" id="PIRSF009320">
    <property type="entry name" value="Nuc_binding_HP_1000"/>
    <property type="match status" value="1"/>
</dbReference>
<accession>A0AB35U5T1</accession>
<dbReference type="PANTHER" id="PTHR13696">
    <property type="entry name" value="P-LOOP CONTAINING NUCLEOSIDE TRIPHOSPHATE HYDROLASE"/>
    <property type="match status" value="1"/>
</dbReference>
<name>A0AB35U5T1_9FIRM</name>
<dbReference type="Pfam" id="PF13614">
    <property type="entry name" value="AAA_31"/>
    <property type="match status" value="1"/>
</dbReference>
<evidence type="ECO:0000313" key="2">
    <source>
        <dbReference type="EMBL" id="MDX8420543.1"/>
    </source>
</evidence>
<sequence length="240" mass="25547">MKTIAIAINKGGTGKSTTAAALAQAAAVRSKRVLAIDLDPQANLSFALDASTRGSNGSSYDLLTGKDPAEVTQMTSIDIDVIPASRNLAAVTSSKGSAHRLQRALQTVSGQYDLCIIDTPPLQGELQYNALQAADSLVIPLQADIYGLQSLYQIIDTARHFPSLEIAGIVFTMYDGRSAIVKQMDAAISAEAARMGLPVLARIHKSVVVQEAAALQKNLFQYAPRNKAAADYLELSKKLF</sequence>
<gene>
    <name evidence="2" type="ORF">MOZ60_10650</name>
</gene>
<keyword evidence="3" id="KW-1185">Reference proteome</keyword>
<dbReference type="Gene3D" id="3.40.50.300">
    <property type="entry name" value="P-loop containing nucleotide triphosphate hydrolases"/>
    <property type="match status" value="1"/>
</dbReference>
<organism evidence="2 3">
    <name type="scientific">Grylomicrobium aquisgranensis</name>
    <dbReference type="NCBI Taxonomy" id="2926318"/>
    <lineage>
        <taxon>Bacteria</taxon>
        <taxon>Bacillati</taxon>
        <taxon>Bacillota</taxon>
        <taxon>Erysipelotrichia</taxon>
        <taxon>Erysipelotrichales</taxon>
        <taxon>Erysipelotrichaceae</taxon>
        <taxon>Grylomicrobium</taxon>
    </lineage>
</organism>
<dbReference type="CDD" id="cd02042">
    <property type="entry name" value="ParAB_family"/>
    <property type="match status" value="1"/>
</dbReference>
<dbReference type="AlphaFoldDB" id="A0AB35U5T1"/>
<dbReference type="InterPro" id="IPR050678">
    <property type="entry name" value="DNA_Partitioning_ATPase"/>
</dbReference>
<dbReference type="PANTHER" id="PTHR13696:SF52">
    <property type="entry name" value="PARA FAMILY PROTEIN CT_582"/>
    <property type="match status" value="1"/>
</dbReference>
<dbReference type="InterPro" id="IPR027417">
    <property type="entry name" value="P-loop_NTPase"/>
</dbReference>
<proteinExistence type="predicted"/>
<feature type="domain" description="AAA" evidence="1">
    <location>
        <begin position="1"/>
        <end position="160"/>
    </location>
</feature>
<dbReference type="Proteomes" id="UP001286174">
    <property type="component" value="Unassembled WGS sequence"/>
</dbReference>